<accession>A0A068RZY8</accession>
<dbReference type="VEuPathDB" id="FungiDB:LCOR_06824.1"/>
<reference evidence="1" key="1">
    <citation type="submission" date="2013-08" db="EMBL/GenBank/DDBJ databases">
        <title>Gene expansion shapes genome architecture in the human pathogen Lichtheimia corymbifera: an evolutionary genomics analysis in the ancient terrestrial Mucorales (Mucoromycotina).</title>
        <authorList>
            <person name="Schwartze V.U."/>
            <person name="Winter S."/>
            <person name="Shelest E."/>
            <person name="Marcet-Houben M."/>
            <person name="Horn F."/>
            <person name="Wehner S."/>
            <person name="Hoffmann K."/>
            <person name="Riege K."/>
            <person name="Sammeth M."/>
            <person name="Nowrousian M."/>
            <person name="Valiante V."/>
            <person name="Linde J."/>
            <person name="Jacobsen I.D."/>
            <person name="Marz M."/>
            <person name="Brakhage A.A."/>
            <person name="Gabaldon T."/>
            <person name="Bocker S."/>
            <person name="Voigt K."/>
        </authorList>
    </citation>
    <scope>NUCLEOTIDE SEQUENCE [LARGE SCALE GENOMIC DNA]</scope>
    <source>
        <strain evidence="1">FSU 9682</strain>
    </source>
</reference>
<comment type="caution">
    <text evidence="1">The sequence shown here is derived from an EMBL/GenBank/DDBJ whole genome shotgun (WGS) entry which is preliminary data.</text>
</comment>
<protein>
    <submittedName>
        <fullName evidence="1">Uncharacterized protein</fullName>
    </submittedName>
</protein>
<sequence length="274" mass="31691">MSLPTKDKALCIYHMLEPPPDNIAISRERFDRELGSQYELCYMSDQRVPVTALRSRVYGSPQYFTPYPEVRHEFESTPQPTVPILGDSIVALSRFIDQCYLPKNAFYELDQGAYEYQESVSYDDMFKSIKPISSATETISAFRSYVGKGNFIFKKSKSPSSSKYDLCVLKQEYHENKVIIEYIRKSTEGNASEEKRHNAIHQECWAMMEVYQTTRCMAISQGTTCSWINLPGEDVSFYGNKGTGTTSRTLWKSTWFIQLWPSFAQTARIMFWMI</sequence>
<evidence type="ECO:0000313" key="2">
    <source>
        <dbReference type="Proteomes" id="UP000027586"/>
    </source>
</evidence>
<dbReference type="AlphaFoldDB" id="A0A068RZY8"/>
<evidence type="ECO:0000313" key="1">
    <source>
        <dbReference type="EMBL" id="CDH55708.1"/>
    </source>
</evidence>
<keyword evidence="2" id="KW-1185">Reference proteome</keyword>
<dbReference type="Proteomes" id="UP000027586">
    <property type="component" value="Unassembled WGS sequence"/>
</dbReference>
<organism evidence="1 2">
    <name type="scientific">Lichtheimia corymbifera JMRC:FSU:9682</name>
    <dbReference type="NCBI Taxonomy" id="1263082"/>
    <lineage>
        <taxon>Eukaryota</taxon>
        <taxon>Fungi</taxon>
        <taxon>Fungi incertae sedis</taxon>
        <taxon>Mucoromycota</taxon>
        <taxon>Mucoromycotina</taxon>
        <taxon>Mucoromycetes</taxon>
        <taxon>Mucorales</taxon>
        <taxon>Lichtheimiaceae</taxon>
        <taxon>Lichtheimia</taxon>
    </lineage>
</organism>
<dbReference type="EMBL" id="CBTN010000032">
    <property type="protein sequence ID" value="CDH55708.1"/>
    <property type="molecule type" value="Genomic_DNA"/>
</dbReference>
<gene>
    <name evidence="1" type="ORF">LCOR_06824.1</name>
</gene>
<name>A0A068RZY8_9FUNG</name>
<proteinExistence type="predicted"/>